<dbReference type="AlphaFoldDB" id="A0A9N9HL88"/>
<sequence>MSPARIAEETLEESNKKENNVNDIIHTVAATEHSNSKVEHISDASQIEVDYLDMEDLIETKQQRRWLILLLLKLKMEMTIRENISRKFGNAVGHFLYICYQSKEAQSEEYKDSNRKRRTRYDCRVDIYHKSLHLRPNLCIEMPDKLREEIKTHSHLTVVNLKNHLRRQRYNISKYSPKRIYFWKSIANQKLFQRYDDHIESACKLLTEYNSHDFHWCLDIRDSETTAISFTTPLLDEIQNYGINITEIY</sequence>
<dbReference type="OrthoDB" id="2374784at2759"/>
<dbReference type="Proteomes" id="UP000789831">
    <property type="component" value="Unassembled WGS sequence"/>
</dbReference>
<comment type="caution">
    <text evidence="1">The sequence shown here is derived from an EMBL/GenBank/DDBJ whole genome shotgun (WGS) entry which is preliminary data.</text>
</comment>
<organism evidence="1 2">
    <name type="scientific">Ambispora gerdemannii</name>
    <dbReference type="NCBI Taxonomy" id="144530"/>
    <lineage>
        <taxon>Eukaryota</taxon>
        <taxon>Fungi</taxon>
        <taxon>Fungi incertae sedis</taxon>
        <taxon>Mucoromycota</taxon>
        <taxon>Glomeromycotina</taxon>
        <taxon>Glomeromycetes</taxon>
        <taxon>Archaeosporales</taxon>
        <taxon>Ambisporaceae</taxon>
        <taxon>Ambispora</taxon>
    </lineage>
</organism>
<keyword evidence="2" id="KW-1185">Reference proteome</keyword>
<evidence type="ECO:0000313" key="1">
    <source>
        <dbReference type="EMBL" id="CAG8685594.1"/>
    </source>
</evidence>
<proteinExistence type="predicted"/>
<reference evidence="1" key="1">
    <citation type="submission" date="2021-06" db="EMBL/GenBank/DDBJ databases">
        <authorList>
            <person name="Kallberg Y."/>
            <person name="Tangrot J."/>
            <person name="Rosling A."/>
        </authorList>
    </citation>
    <scope>NUCLEOTIDE SEQUENCE</scope>
    <source>
        <strain evidence="1">MT106</strain>
    </source>
</reference>
<feature type="non-terminal residue" evidence="1">
    <location>
        <position position="249"/>
    </location>
</feature>
<name>A0A9N9HL88_9GLOM</name>
<evidence type="ECO:0000313" key="2">
    <source>
        <dbReference type="Proteomes" id="UP000789831"/>
    </source>
</evidence>
<dbReference type="EMBL" id="CAJVPL010011949">
    <property type="protein sequence ID" value="CAG8685594.1"/>
    <property type="molecule type" value="Genomic_DNA"/>
</dbReference>
<accession>A0A9N9HL88</accession>
<gene>
    <name evidence="1" type="ORF">AGERDE_LOCUS12863</name>
</gene>
<protein>
    <submittedName>
        <fullName evidence="1">7938_t:CDS:1</fullName>
    </submittedName>
</protein>